<evidence type="ECO:0000313" key="2">
    <source>
        <dbReference type="Proteomes" id="UP000284407"/>
    </source>
</evidence>
<evidence type="ECO:0000313" key="1">
    <source>
        <dbReference type="EMBL" id="RKE97410.1"/>
    </source>
</evidence>
<dbReference type="PANTHER" id="PTHR48100">
    <property type="entry name" value="BROAD-SPECIFICITY PHOSPHATASE YOR283W-RELATED"/>
    <property type="match status" value="1"/>
</dbReference>
<dbReference type="EMBL" id="RAQK01000001">
    <property type="protein sequence ID" value="RKE97410.1"/>
    <property type="molecule type" value="Genomic_DNA"/>
</dbReference>
<dbReference type="STRING" id="1443111.Z949_4044"/>
<dbReference type="AlphaFoldDB" id="A0A420DTA6"/>
<reference evidence="1 2" key="1">
    <citation type="submission" date="2018-09" db="EMBL/GenBank/DDBJ databases">
        <title>Genomic Encyclopedia of Archaeal and Bacterial Type Strains, Phase II (KMG-II): from individual species to whole genera.</title>
        <authorList>
            <person name="Goeker M."/>
        </authorList>
    </citation>
    <scope>NUCLEOTIDE SEQUENCE [LARGE SCALE GENOMIC DNA]</scope>
    <source>
        <strain evidence="1 2">DSM 11458</strain>
    </source>
</reference>
<dbReference type="GO" id="GO:0016791">
    <property type="term" value="F:phosphatase activity"/>
    <property type="evidence" value="ECO:0007669"/>
    <property type="project" value="TreeGrafter"/>
</dbReference>
<dbReference type="OrthoDB" id="8347407at2"/>
<sequence>MTTWHWVRHGPTHEKSFVGWRDVPADLSDTALIARVRDHLPKEALVVSSDLIRSIATADALALPDHTRLPHEADLREINFGIWDGMHFDAVAARDPRLSREFWEKPGDIQAPDGESWNQTGTRVSAVVDRLNASHTGAHIVAVAHFGVILTQVQRALGVSAYEAMAHKIDNISVTTLTHHGGDKWHVGAINHLP</sequence>
<name>A0A420DTA6_9RHOB</name>
<dbReference type="InterPro" id="IPR013078">
    <property type="entry name" value="His_Pase_superF_clade-1"/>
</dbReference>
<dbReference type="Gene3D" id="3.40.50.1240">
    <property type="entry name" value="Phosphoglycerate mutase-like"/>
    <property type="match status" value="1"/>
</dbReference>
<dbReference type="SUPFAM" id="SSF53254">
    <property type="entry name" value="Phosphoglycerate mutase-like"/>
    <property type="match status" value="1"/>
</dbReference>
<proteinExistence type="predicted"/>
<accession>A0A420DTA6</accession>
<comment type="caution">
    <text evidence="1">The sequence shown here is derived from an EMBL/GenBank/DDBJ whole genome shotgun (WGS) entry which is preliminary data.</text>
</comment>
<dbReference type="InterPro" id="IPR029033">
    <property type="entry name" value="His_PPase_superfam"/>
</dbReference>
<dbReference type="Proteomes" id="UP000284407">
    <property type="component" value="Unassembled WGS sequence"/>
</dbReference>
<dbReference type="PANTHER" id="PTHR48100:SF1">
    <property type="entry name" value="HISTIDINE PHOSPHATASE FAMILY PROTEIN-RELATED"/>
    <property type="match status" value="1"/>
</dbReference>
<organism evidence="1 2">
    <name type="scientific">Sulfitobacter guttiformis</name>
    <dbReference type="NCBI Taxonomy" id="74349"/>
    <lineage>
        <taxon>Bacteria</taxon>
        <taxon>Pseudomonadati</taxon>
        <taxon>Pseudomonadota</taxon>
        <taxon>Alphaproteobacteria</taxon>
        <taxon>Rhodobacterales</taxon>
        <taxon>Roseobacteraceae</taxon>
        <taxon>Sulfitobacter</taxon>
    </lineage>
</organism>
<protein>
    <submittedName>
        <fullName evidence="1">Broad specificity phosphatase PhoE</fullName>
    </submittedName>
</protein>
<dbReference type="Pfam" id="PF00300">
    <property type="entry name" value="His_Phos_1"/>
    <property type="match status" value="1"/>
</dbReference>
<dbReference type="RefSeq" id="WP_025064333.1">
    <property type="nucleotide sequence ID" value="NZ_RAQK01000001.1"/>
</dbReference>
<dbReference type="InterPro" id="IPR050275">
    <property type="entry name" value="PGM_Phosphatase"/>
</dbReference>
<keyword evidence="2" id="KW-1185">Reference proteome</keyword>
<gene>
    <name evidence="1" type="ORF">C8N30_2014</name>
</gene>
<dbReference type="GO" id="GO:0005737">
    <property type="term" value="C:cytoplasm"/>
    <property type="evidence" value="ECO:0007669"/>
    <property type="project" value="TreeGrafter"/>
</dbReference>